<accession>A0A1B7TCP5</accession>
<proteinExistence type="predicted"/>
<protein>
    <recommendedName>
        <fullName evidence="1">Mediator complex subunit Med13 N-terminal domain-containing protein</fullName>
    </recommendedName>
</protein>
<dbReference type="OrthoDB" id="103819at2759"/>
<keyword evidence="3" id="KW-1185">Reference proteome</keyword>
<name>A0A1B7TCP5_9ASCO</name>
<dbReference type="AlphaFoldDB" id="A0A1B7TCP5"/>
<organism evidence="2 3">
    <name type="scientific">Hanseniaspora valbyensis NRRL Y-1626</name>
    <dbReference type="NCBI Taxonomy" id="766949"/>
    <lineage>
        <taxon>Eukaryota</taxon>
        <taxon>Fungi</taxon>
        <taxon>Dikarya</taxon>
        <taxon>Ascomycota</taxon>
        <taxon>Saccharomycotina</taxon>
        <taxon>Saccharomycetes</taxon>
        <taxon>Saccharomycodales</taxon>
        <taxon>Saccharomycodaceae</taxon>
        <taxon>Hanseniaspora</taxon>
    </lineage>
</organism>
<evidence type="ECO:0000313" key="2">
    <source>
        <dbReference type="EMBL" id="OBA26490.1"/>
    </source>
</evidence>
<dbReference type="Proteomes" id="UP000092321">
    <property type="component" value="Unassembled WGS sequence"/>
</dbReference>
<feature type="non-terminal residue" evidence="2">
    <location>
        <position position="274"/>
    </location>
</feature>
<gene>
    <name evidence="2" type="ORF">HANVADRAFT_25115</name>
</gene>
<sequence>MSDLDTNINNSDLNNFLSSYFQLDNITKINYNQYIGTNGNEQWCFQSDLYLRSRDNKNLVSLFSKELWCFSLNDDPVPLPYEKERIPDKVGHFTPNFAKPNLPTPYAIFLKAVRRLIYLNLCALSLNKYIPFGNSSLVEDSNANNGYKILNFSPHLFEDGSLSVAINYKNLKLISLKKIFEKPNENNELNKSFLDFYAVYIAPSSVKCMIKFDNDMLDSCISKKPPRNSDKILKILNISHGLDLINRKDEIKWIKVIPSILHLSGQTPPISAFL</sequence>
<feature type="domain" description="Mediator complex subunit Med13 N-terminal" evidence="1">
    <location>
        <begin position="12"/>
        <end position="273"/>
    </location>
</feature>
<comment type="caution">
    <text evidence="2">The sequence shown here is derived from an EMBL/GenBank/DDBJ whole genome shotgun (WGS) entry which is preliminary data.</text>
</comment>
<evidence type="ECO:0000313" key="3">
    <source>
        <dbReference type="Proteomes" id="UP000092321"/>
    </source>
</evidence>
<dbReference type="InterPro" id="IPR021643">
    <property type="entry name" value="Mediator_Med13_N"/>
</dbReference>
<dbReference type="EMBL" id="LXPE01000017">
    <property type="protein sequence ID" value="OBA26490.1"/>
    <property type="molecule type" value="Genomic_DNA"/>
</dbReference>
<dbReference type="Pfam" id="PF11597">
    <property type="entry name" value="Med13_N"/>
    <property type="match status" value="1"/>
</dbReference>
<reference evidence="3" key="1">
    <citation type="journal article" date="2016" name="Proc. Natl. Acad. Sci. U.S.A.">
        <title>Comparative genomics of biotechnologically important yeasts.</title>
        <authorList>
            <person name="Riley R."/>
            <person name="Haridas S."/>
            <person name="Wolfe K.H."/>
            <person name="Lopes M.R."/>
            <person name="Hittinger C.T."/>
            <person name="Goeker M."/>
            <person name="Salamov A.A."/>
            <person name="Wisecaver J.H."/>
            <person name="Long T.M."/>
            <person name="Calvey C.H."/>
            <person name="Aerts A.L."/>
            <person name="Barry K.W."/>
            <person name="Choi C."/>
            <person name="Clum A."/>
            <person name="Coughlan A.Y."/>
            <person name="Deshpande S."/>
            <person name="Douglass A.P."/>
            <person name="Hanson S.J."/>
            <person name="Klenk H.-P."/>
            <person name="LaButti K.M."/>
            <person name="Lapidus A."/>
            <person name="Lindquist E.A."/>
            <person name="Lipzen A.M."/>
            <person name="Meier-Kolthoff J.P."/>
            <person name="Ohm R.A."/>
            <person name="Otillar R.P."/>
            <person name="Pangilinan J.L."/>
            <person name="Peng Y."/>
            <person name="Rokas A."/>
            <person name="Rosa C.A."/>
            <person name="Scheuner C."/>
            <person name="Sibirny A.A."/>
            <person name="Slot J.C."/>
            <person name="Stielow J.B."/>
            <person name="Sun H."/>
            <person name="Kurtzman C.P."/>
            <person name="Blackwell M."/>
            <person name="Grigoriev I.V."/>
            <person name="Jeffries T.W."/>
        </authorList>
    </citation>
    <scope>NUCLEOTIDE SEQUENCE [LARGE SCALE GENOMIC DNA]</scope>
    <source>
        <strain evidence="3">NRRL Y-1626</strain>
    </source>
</reference>
<evidence type="ECO:0000259" key="1">
    <source>
        <dbReference type="Pfam" id="PF11597"/>
    </source>
</evidence>